<dbReference type="PANTHER" id="PTHR43384">
    <property type="entry name" value="SEPTUM SITE-DETERMINING PROTEIN MIND HOMOLOG, CHLOROPLASTIC-RELATED"/>
    <property type="match status" value="1"/>
</dbReference>
<dbReference type="GO" id="GO:0009898">
    <property type="term" value="C:cytoplasmic side of plasma membrane"/>
    <property type="evidence" value="ECO:0007669"/>
    <property type="project" value="TreeGrafter"/>
</dbReference>
<dbReference type="InterPro" id="IPR050625">
    <property type="entry name" value="ParA/MinD_ATPase"/>
</dbReference>
<sequence>MTRDVLLAVEPSWDAPLAATLSRVPGLRVVRRCVDLPDLLGAAEAGLGELAVVSAGLRDLDRECVVGLQEAGLQVVGVHSPADEGAERRLAQWGVSATCSVEDPLPRWEEVVAGLGAAPGPTPEEGAAVDGPAGGRLDPLPEPTGRVVAVWGPPGAPGRTTVAVELAALLARRSETMLVDADTHAPGLGQHLALLEEASGLIAAVRASEEGRLDAPALAGCARRVGERLRVLTGIGRADRWPEVRAGALEDVLGMARRLVDLVVVDLASPVEDDEVLAYDTRAPRRNAAALTVLGAADLVVVVGGADAVALQRLIRSTDVLDPVLAGTPQVLVLNRTRRTAAREPELQETAERHLGRRADLLLPEDRAVVDRALLAGRPVVEEAPRSALARRLGDLVGLVDTRATMGA</sequence>
<evidence type="ECO:0000313" key="1">
    <source>
        <dbReference type="EMBL" id="SNC71514.1"/>
    </source>
</evidence>
<dbReference type="EMBL" id="FYEZ01000002">
    <property type="protein sequence ID" value="SNC71514.1"/>
    <property type="molecule type" value="Genomic_DNA"/>
</dbReference>
<organism evidence="1 2">
    <name type="scientific">Kytococcus aerolatus</name>
    <dbReference type="NCBI Taxonomy" id="592308"/>
    <lineage>
        <taxon>Bacteria</taxon>
        <taxon>Bacillati</taxon>
        <taxon>Actinomycetota</taxon>
        <taxon>Actinomycetes</taxon>
        <taxon>Micrococcales</taxon>
        <taxon>Kytococcaceae</taxon>
        <taxon>Kytococcus</taxon>
    </lineage>
</organism>
<proteinExistence type="predicted"/>
<dbReference type="GO" id="GO:0005829">
    <property type="term" value="C:cytosol"/>
    <property type="evidence" value="ECO:0007669"/>
    <property type="project" value="TreeGrafter"/>
</dbReference>
<dbReference type="InterPro" id="IPR027417">
    <property type="entry name" value="P-loop_NTPase"/>
</dbReference>
<dbReference type="OrthoDB" id="3217709at2"/>
<name>A0A212U055_9MICO</name>
<dbReference type="AlphaFoldDB" id="A0A212U055"/>
<accession>A0A212U055</accession>
<protein>
    <submittedName>
        <fullName evidence="1">MinD-like ATPase involved in chromosome partitioning or flagellar assembly</fullName>
    </submittedName>
</protein>
<keyword evidence="1" id="KW-0969">Cilium</keyword>
<keyword evidence="1" id="KW-0282">Flagellum</keyword>
<dbReference type="PANTHER" id="PTHR43384:SF13">
    <property type="entry name" value="SLR0110 PROTEIN"/>
    <property type="match status" value="1"/>
</dbReference>
<reference evidence="1 2" key="1">
    <citation type="submission" date="2017-06" db="EMBL/GenBank/DDBJ databases">
        <authorList>
            <person name="Kim H.J."/>
            <person name="Triplett B.A."/>
        </authorList>
    </citation>
    <scope>NUCLEOTIDE SEQUENCE [LARGE SCALE GENOMIC DNA]</scope>
    <source>
        <strain evidence="1 2">DSM 22179</strain>
    </source>
</reference>
<dbReference type="Gene3D" id="3.40.50.300">
    <property type="entry name" value="P-loop containing nucleotide triphosphate hydrolases"/>
    <property type="match status" value="1"/>
</dbReference>
<evidence type="ECO:0000313" key="2">
    <source>
        <dbReference type="Proteomes" id="UP000198122"/>
    </source>
</evidence>
<dbReference type="SUPFAM" id="SSF52540">
    <property type="entry name" value="P-loop containing nucleoside triphosphate hydrolases"/>
    <property type="match status" value="1"/>
</dbReference>
<dbReference type="GO" id="GO:0051782">
    <property type="term" value="P:negative regulation of cell division"/>
    <property type="evidence" value="ECO:0007669"/>
    <property type="project" value="TreeGrafter"/>
</dbReference>
<dbReference type="Proteomes" id="UP000198122">
    <property type="component" value="Unassembled WGS sequence"/>
</dbReference>
<dbReference type="RefSeq" id="WP_088818478.1">
    <property type="nucleotide sequence ID" value="NZ_FYEZ01000002.1"/>
</dbReference>
<dbReference type="GO" id="GO:0005524">
    <property type="term" value="F:ATP binding"/>
    <property type="evidence" value="ECO:0007669"/>
    <property type="project" value="TreeGrafter"/>
</dbReference>
<keyword evidence="2" id="KW-1185">Reference proteome</keyword>
<gene>
    <name evidence="1" type="ORF">SAMN05445756_1517</name>
</gene>
<dbReference type="GO" id="GO:0016887">
    <property type="term" value="F:ATP hydrolysis activity"/>
    <property type="evidence" value="ECO:0007669"/>
    <property type="project" value="TreeGrafter"/>
</dbReference>
<keyword evidence="1" id="KW-0966">Cell projection</keyword>